<proteinExistence type="predicted"/>
<dbReference type="EMBL" id="KV426018">
    <property type="protein sequence ID" value="KZV91887.1"/>
    <property type="molecule type" value="Genomic_DNA"/>
</dbReference>
<dbReference type="Proteomes" id="UP000077266">
    <property type="component" value="Unassembled WGS sequence"/>
</dbReference>
<gene>
    <name evidence="2" type="ORF">EXIGLDRAFT_693216</name>
</gene>
<evidence type="ECO:0000313" key="2">
    <source>
        <dbReference type="EMBL" id="KZV91887.1"/>
    </source>
</evidence>
<evidence type="ECO:0000313" key="3">
    <source>
        <dbReference type="Proteomes" id="UP000077266"/>
    </source>
</evidence>
<dbReference type="AlphaFoldDB" id="A0A165HFD9"/>
<dbReference type="Gene3D" id="1.10.1740.120">
    <property type="match status" value="1"/>
</dbReference>
<keyword evidence="3" id="KW-1185">Reference proteome</keyword>
<reference evidence="2 3" key="1">
    <citation type="journal article" date="2016" name="Mol. Biol. Evol.">
        <title>Comparative Genomics of Early-Diverging Mushroom-Forming Fungi Provides Insights into the Origins of Lignocellulose Decay Capabilities.</title>
        <authorList>
            <person name="Nagy L.G."/>
            <person name="Riley R."/>
            <person name="Tritt A."/>
            <person name="Adam C."/>
            <person name="Daum C."/>
            <person name="Floudas D."/>
            <person name="Sun H."/>
            <person name="Yadav J.S."/>
            <person name="Pangilinan J."/>
            <person name="Larsson K.H."/>
            <person name="Matsuura K."/>
            <person name="Barry K."/>
            <person name="Labutti K."/>
            <person name="Kuo R."/>
            <person name="Ohm R.A."/>
            <person name="Bhattacharya S.S."/>
            <person name="Shirouzu T."/>
            <person name="Yoshinaga Y."/>
            <person name="Martin F.M."/>
            <person name="Grigoriev I.V."/>
            <person name="Hibbett D.S."/>
        </authorList>
    </citation>
    <scope>NUCLEOTIDE SEQUENCE [LARGE SCALE GENOMIC DNA]</scope>
    <source>
        <strain evidence="2 3">HHB12029</strain>
    </source>
</reference>
<sequence length="163" mass="17400">MTGQWGDEDFRRTLHQTHIRQLTILTDGVSTWDVECWSKSRAIEHEILRSNRGREFTKRAKTNYSIAASLRSKPTPQPDMKFTSFIVLAIASVASATTIPTTGKPPGDIILRISAKCNAFACVGAYAGEIAACGAAAAELGANPLADIACFAALLGAESVACQ</sequence>
<dbReference type="InterPro" id="IPR022013">
    <property type="entry name" value="CBP"/>
</dbReference>
<dbReference type="OrthoDB" id="10564972at2759"/>
<organism evidence="2 3">
    <name type="scientific">Exidia glandulosa HHB12029</name>
    <dbReference type="NCBI Taxonomy" id="1314781"/>
    <lineage>
        <taxon>Eukaryota</taxon>
        <taxon>Fungi</taxon>
        <taxon>Dikarya</taxon>
        <taxon>Basidiomycota</taxon>
        <taxon>Agaricomycotina</taxon>
        <taxon>Agaricomycetes</taxon>
        <taxon>Auriculariales</taxon>
        <taxon>Exidiaceae</taxon>
        <taxon>Exidia</taxon>
    </lineage>
</organism>
<dbReference type="InParanoid" id="A0A165HFD9"/>
<protein>
    <recommendedName>
        <fullName evidence="1">Fungal calcium binding protein domain-containing protein</fullName>
    </recommendedName>
</protein>
<feature type="domain" description="Fungal calcium binding protein" evidence="1">
    <location>
        <begin position="114"/>
        <end position="155"/>
    </location>
</feature>
<dbReference type="Pfam" id="PF12192">
    <property type="entry name" value="CBP"/>
    <property type="match status" value="1"/>
</dbReference>
<evidence type="ECO:0000259" key="1">
    <source>
        <dbReference type="Pfam" id="PF12192"/>
    </source>
</evidence>
<name>A0A165HFD9_EXIGL</name>
<accession>A0A165HFD9</accession>